<proteinExistence type="predicted"/>
<name>H6SNB0_PARPM</name>
<dbReference type="HOGENOM" id="CLU_3172607_0_0_5"/>
<protein>
    <submittedName>
        <fullName evidence="1">Uncharacterized protein</fullName>
    </submittedName>
</protein>
<dbReference type="Proteomes" id="UP000033220">
    <property type="component" value="Chromosome DSM 122"/>
</dbReference>
<dbReference type="KEGG" id="rpm:RSPPHO_00360"/>
<sequence>MLLVLATLLPFSVGDQVLEPGPLRGARTQPAFSAFGVGQGLARVIAC</sequence>
<keyword evidence="2" id="KW-1185">Reference proteome</keyword>
<reference evidence="1 2" key="1">
    <citation type="submission" date="2012-02" db="EMBL/GenBank/DDBJ databases">
        <title>Shotgun genome sequence of Phaeospirillum photometricum DSM 122.</title>
        <authorList>
            <person name="Duquesne K."/>
            <person name="Sturgis J."/>
        </authorList>
    </citation>
    <scope>NUCLEOTIDE SEQUENCE [LARGE SCALE GENOMIC DNA]</scope>
    <source>
        <strain evidence="2">DSM122</strain>
    </source>
</reference>
<evidence type="ECO:0000313" key="2">
    <source>
        <dbReference type="Proteomes" id="UP000033220"/>
    </source>
</evidence>
<dbReference type="AlphaFoldDB" id="H6SNB0"/>
<gene>
    <name evidence="1" type="ORF">RSPPHO_00360</name>
</gene>
<accession>H6SNB0</accession>
<dbReference type="EMBL" id="HE663493">
    <property type="protein sequence ID" value="CCG06986.1"/>
    <property type="molecule type" value="Genomic_DNA"/>
</dbReference>
<organism evidence="1 2">
    <name type="scientific">Pararhodospirillum photometricum DSM 122</name>
    <dbReference type="NCBI Taxonomy" id="1150469"/>
    <lineage>
        <taxon>Bacteria</taxon>
        <taxon>Pseudomonadati</taxon>
        <taxon>Pseudomonadota</taxon>
        <taxon>Alphaproteobacteria</taxon>
        <taxon>Rhodospirillales</taxon>
        <taxon>Rhodospirillaceae</taxon>
        <taxon>Pararhodospirillum</taxon>
    </lineage>
</organism>
<evidence type="ECO:0000313" key="1">
    <source>
        <dbReference type="EMBL" id="CCG06986.1"/>
    </source>
</evidence>